<accession>A0A834IFU4</accession>
<keyword evidence="2" id="KW-1185">Reference proteome</keyword>
<reference evidence="1" key="1">
    <citation type="submission" date="2020-08" db="EMBL/GenBank/DDBJ databases">
        <title>Genome sequencing and assembly of the red palm weevil Rhynchophorus ferrugineus.</title>
        <authorList>
            <person name="Dias G.B."/>
            <person name="Bergman C.M."/>
            <person name="Manee M."/>
        </authorList>
    </citation>
    <scope>NUCLEOTIDE SEQUENCE</scope>
    <source>
        <strain evidence="1">AA-2017</strain>
        <tissue evidence="1">Whole larva</tissue>
    </source>
</reference>
<dbReference type="AlphaFoldDB" id="A0A834IFU4"/>
<organism evidence="1 2">
    <name type="scientific">Rhynchophorus ferrugineus</name>
    <name type="common">Red palm weevil</name>
    <name type="synonym">Curculio ferrugineus</name>
    <dbReference type="NCBI Taxonomy" id="354439"/>
    <lineage>
        <taxon>Eukaryota</taxon>
        <taxon>Metazoa</taxon>
        <taxon>Ecdysozoa</taxon>
        <taxon>Arthropoda</taxon>
        <taxon>Hexapoda</taxon>
        <taxon>Insecta</taxon>
        <taxon>Pterygota</taxon>
        <taxon>Neoptera</taxon>
        <taxon>Endopterygota</taxon>
        <taxon>Coleoptera</taxon>
        <taxon>Polyphaga</taxon>
        <taxon>Cucujiformia</taxon>
        <taxon>Curculionidae</taxon>
        <taxon>Dryophthorinae</taxon>
        <taxon>Rhynchophorus</taxon>
    </lineage>
</organism>
<dbReference type="Gene3D" id="4.10.40.20">
    <property type="match status" value="1"/>
</dbReference>
<dbReference type="Proteomes" id="UP000625711">
    <property type="component" value="Unassembled WGS sequence"/>
</dbReference>
<dbReference type="OrthoDB" id="5976811at2759"/>
<proteinExistence type="predicted"/>
<dbReference type="Pfam" id="PF07327">
    <property type="entry name" value="Neuroparsin"/>
    <property type="match status" value="1"/>
</dbReference>
<evidence type="ECO:0008006" key="3">
    <source>
        <dbReference type="Google" id="ProtNLM"/>
    </source>
</evidence>
<protein>
    <recommendedName>
        <fullName evidence="3">Neuroparsin</fullName>
    </recommendedName>
</protein>
<name>A0A834IFU4_RHYFE</name>
<sequence length="133" mass="15397">MCAIITRTDRVIRLHLWTFSIRYLKSRSLAHQIALRYTFRNHNFMLPLRYEARSYLWMPCTPCRTMEECDLEPPTPCVWGEARDECGKRICTKGPGERCGGKHNILGKCGEGMMCKSDEKCHGCSLVTLECYN</sequence>
<dbReference type="InterPro" id="IPR010850">
    <property type="entry name" value="Neuroparsin"/>
</dbReference>
<evidence type="ECO:0000313" key="2">
    <source>
        <dbReference type="Proteomes" id="UP000625711"/>
    </source>
</evidence>
<evidence type="ECO:0000313" key="1">
    <source>
        <dbReference type="EMBL" id="KAF7277878.1"/>
    </source>
</evidence>
<gene>
    <name evidence="1" type="ORF">GWI33_009132</name>
</gene>
<comment type="caution">
    <text evidence="1">The sequence shown here is derived from an EMBL/GenBank/DDBJ whole genome shotgun (WGS) entry which is preliminary data.</text>
</comment>
<dbReference type="EMBL" id="JAACXV010000412">
    <property type="protein sequence ID" value="KAF7277878.1"/>
    <property type="molecule type" value="Genomic_DNA"/>
</dbReference>